<reference evidence="10 11" key="1">
    <citation type="submission" date="2019-09" db="EMBL/GenBank/DDBJ databases">
        <title>Genomes of family Cryomorphaceae.</title>
        <authorList>
            <person name="Bowman J.P."/>
        </authorList>
    </citation>
    <scope>NUCLEOTIDE SEQUENCE [LARGE SCALE GENOMIC DNA]</scope>
    <source>
        <strain evidence="10 11">LMG 25704</strain>
    </source>
</reference>
<dbReference type="SMART" id="SM00387">
    <property type="entry name" value="HATPase_c"/>
    <property type="match status" value="1"/>
</dbReference>
<evidence type="ECO:0000256" key="8">
    <source>
        <dbReference type="SAM" id="Phobius"/>
    </source>
</evidence>
<dbReference type="AlphaFoldDB" id="A0A6N6RH85"/>
<evidence type="ECO:0000256" key="7">
    <source>
        <dbReference type="ARBA" id="ARBA00023012"/>
    </source>
</evidence>
<evidence type="ECO:0000256" key="3">
    <source>
        <dbReference type="ARBA" id="ARBA00022679"/>
    </source>
</evidence>
<evidence type="ECO:0000256" key="4">
    <source>
        <dbReference type="ARBA" id="ARBA00022741"/>
    </source>
</evidence>
<keyword evidence="11" id="KW-1185">Reference proteome</keyword>
<organism evidence="10 11">
    <name type="scientific">Phaeocystidibacter luteus</name>
    <dbReference type="NCBI Taxonomy" id="911197"/>
    <lineage>
        <taxon>Bacteria</taxon>
        <taxon>Pseudomonadati</taxon>
        <taxon>Bacteroidota</taxon>
        <taxon>Flavobacteriia</taxon>
        <taxon>Flavobacteriales</taxon>
        <taxon>Phaeocystidibacteraceae</taxon>
        <taxon>Phaeocystidibacter</taxon>
    </lineage>
</organism>
<evidence type="ECO:0000256" key="5">
    <source>
        <dbReference type="ARBA" id="ARBA00022777"/>
    </source>
</evidence>
<dbReference type="PANTHER" id="PTHR43065">
    <property type="entry name" value="SENSOR HISTIDINE KINASE"/>
    <property type="match status" value="1"/>
</dbReference>
<dbReference type="GO" id="GO:0000160">
    <property type="term" value="P:phosphorelay signal transduction system"/>
    <property type="evidence" value="ECO:0007669"/>
    <property type="project" value="UniProtKB-KW"/>
</dbReference>
<sequence>MEFNRFNLFLIVRLVIMLGNLVLMAFLITNGNFWFTSISLFILLLIQVYEIVHYVNRTNRELTKFLYAVKYEDYSVSFSDPKMGKSFTDLNVTFNEIIEKFKNARIEKESQFQLFKLILEKINVGIITVDEEGHIGILNKAAGTTLNSPQVAQWDRLKARHPEFCQAVEELEHGGRRLVPFEDITGIKELSIDVNPVRLTGTTHYIIAFQDIKDEIEQKEIEAWHKLIRILTHEIMNSITPVTSLTETMRSLLKDDDGQQKSAKDLDDETVEDILLALNTIHRRSVGMLEFVNDYRKLTKIPAPSFELVKVCDMFEDLQALLKGELEKREIAFDMQCSNRNLAIRCDRKLIEQVLINLMTNSFAALRDVDNPTIRVHADVSEKRIALNVSDNGSGIDKDKLQRIFIPFYSTKRDGTGIGLSLSKNIMKIHQGTITVTSTPDVETRFSLSFPNHGASNFSSASNVDIAN</sequence>
<comment type="caution">
    <text evidence="10">The sequence shown here is derived from an EMBL/GenBank/DDBJ whole genome shotgun (WGS) entry which is preliminary data.</text>
</comment>
<dbReference type="InterPro" id="IPR004358">
    <property type="entry name" value="Sig_transdc_His_kin-like_C"/>
</dbReference>
<evidence type="ECO:0000256" key="2">
    <source>
        <dbReference type="ARBA" id="ARBA00012438"/>
    </source>
</evidence>
<dbReference type="OrthoDB" id="1931120at2"/>
<keyword evidence="8" id="KW-1133">Transmembrane helix</keyword>
<dbReference type="EC" id="2.7.13.3" evidence="2"/>
<dbReference type="SUPFAM" id="SSF55874">
    <property type="entry name" value="ATPase domain of HSP90 chaperone/DNA topoisomerase II/histidine kinase"/>
    <property type="match status" value="1"/>
</dbReference>
<keyword evidence="8" id="KW-0812">Transmembrane</keyword>
<dbReference type="EMBL" id="WBVO01000003">
    <property type="protein sequence ID" value="KAB2813726.1"/>
    <property type="molecule type" value="Genomic_DNA"/>
</dbReference>
<keyword evidence="3" id="KW-0808">Transferase</keyword>
<dbReference type="InterPro" id="IPR036890">
    <property type="entry name" value="HATPase_C_sf"/>
</dbReference>
<evidence type="ECO:0000256" key="1">
    <source>
        <dbReference type="ARBA" id="ARBA00000085"/>
    </source>
</evidence>
<keyword evidence="4" id="KW-0547">Nucleotide-binding</keyword>
<keyword evidence="8" id="KW-0472">Membrane</keyword>
<dbReference type="GO" id="GO:0005524">
    <property type="term" value="F:ATP binding"/>
    <property type="evidence" value="ECO:0007669"/>
    <property type="project" value="UniProtKB-KW"/>
</dbReference>
<accession>A0A6N6RH85</accession>
<dbReference type="InterPro" id="IPR003594">
    <property type="entry name" value="HATPase_dom"/>
</dbReference>
<proteinExistence type="predicted"/>
<keyword evidence="5" id="KW-0418">Kinase</keyword>
<dbReference type="InterPro" id="IPR005467">
    <property type="entry name" value="His_kinase_dom"/>
</dbReference>
<dbReference type="GO" id="GO:0004673">
    <property type="term" value="F:protein histidine kinase activity"/>
    <property type="evidence" value="ECO:0007669"/>
    <property type="project" value="UniProtKB-EC"/>
</dbReference>
<evidence type="ECO:0000313" key="10">
    <source>
        <dbReference type="EMBL" id="KAB2813726.1"/>
    </source>
</evidence>
<dbReference type="RefSeq" id="WP_151666928.1">
    <property type="nucleotide sequence ID" value="NZ_WBVO01000003.1"/>
</dbReference>
<dbReference type="PANTHER" id="PTHR43065:SF46">
    <property type="entry name" value="C4-DICARBOXYLATE TRANSPORT SENSOR PROTEIN DCTB"/>
    <property type="match status" value="1"/>
</dbReference>
<name>A0A6N6RH85_9FLAO</name>
<feature type="transmembrane region" description="Helical" evidence="8">
    <location>
        <begin position="7"/>
        <end position="28"/>
    </location>
</feature>
<dbReference type="Gene3D" id="3.30.565.10">
    <property type="entry name" value="Histidine kinase-like ATPase, C-terminal domain"/>
    <property type="match status" value="1"/>
</dbReference>
<dbReference type="Proteomes" id="UP000468650">
    <property type="component" value="Unassembled WGS sequence"/>
</dbReference>
<evidence type="ECO:0000256" key="6">
    <source>
        <dbReference type="ARBA" id="ARBA00022840"/>
    </source>
</evidence>
<dbReference type="Gene3D" id="3.30.450.20">
    <property type="entry name" value="PAS domain"/>
    <property type="match status" value="1"/>
</dbReference>
<keyword evidence="7" id="KW-0902">Two-component regulatory system</keyword>
<dbReference type="PRINTS" id="PR00344">
    <property type="entry name" value="BCTRLSENSOR"/>
</dbReference>
<protein>
    <recommendedName>
        <fullName evidence="2">histidine kinase</fullName>
        <ecNumber evidence="2">2.7.13.3</ecNumber>
    </recommendedName>
</protein>
<feature type="transmembrane region" description="Helical" evidence="8">
    <location>
        <begin position="34"/>
        <end position="55"/>
    </location>
</feature>
<comment type="catalytic activity">
    <reaction evidence="1">
        <text>ATP + protein L-histidine = ADP + protein N-phospho-L-histidine.</text>
        <dbReference type="EC" id="2.7.13.3"/>
    </reaction>
</comment>
<feature type="domain" description="Histidine kinase" evidence="9">
    <location>
        <begin position="230"/>
        <end position="454"/>
    </location>
</feature>
<evidence type="ECO:0000313" key="11">
    <source>
        <dbReference type="Proteomes" id="UP000468650"/>
    </source>
</evidence>
<keyword evidence="6" id="KW-0067">ATP-binding</keyword>
<dbReference type="Pfam" id="PF02518">
    <property type="entry name" value="HATPase_c"/>
    <property type="match status" value="1"/>
</dbReference>
<evidence type="ECO:0000259" key="9">
    <source>
        <dbReference type="PROSITE" id="PS50109"/>
    </source>
</evidence>
<gene>
    <name evidence="10" type="ORF">F8C67_06085</name>
</gene>
<dbReference type="PROSITE" id="PS50109">
    <property type="entry name" value="HIS_KIN"/>
    <property type="match status" value="1"/>
</dbReference>